<dbReference type="AlphaFoldDB" id="A0A6C0H2P8"/>
<dbReference type="EMBL" id="MN739849">
    <property type="protein sequence ID" value="QHT74425.1"/>
    <property type="molecule type" value="Genomic_DNA"/>
</dbReference>
<protein>
    <submittedName>
        <fullName evidence="2">Uncharacterized protein</fullName>
    </submittedName>
</protein>
<accession>A0A6C0H2P8</accession>
<evidence type="ECO:0000256" key="1">
    <source>
        <dbReference type="SAM" id="Coils"/>
    </source>
</evidence>
<name>A0A6C0H2P8_9ZZZZ</name>
<organism evidence="2">
    <name type="scientific">viral metagenome</name>
    <dbReference type="NCBI Taxonomy" id="1070528"/>
    <lineage>
        <taxon>unclassified sequences</taxon>
        <taxon>metagenomes</taxon>
        <taxon>organismal metagenomes</taxon>
    </lineage>
</organism>
<proteinExistence type="predicted"/>
<feature type="coiled-coil region" evidence="1">
    <location>
        <begin position="3"/>
        <end position="30"/>
    </location>
</feature>
<keyword evidence="1" id="KW-0175">Coiled coil</keyword>
<sequence>MNVEELIDKNKILEEENKELKEKLKKYTAPARHKNYYENHKNEVLARNKAYEVSPEKKKEYARRAYLNKKEKLKKEKEEKEKSMEENI</sequence>
<evidence type="ECO:0000313" key="2">
    <source>
        <dbReference type="EMBL" id="QHT74425.1"/>
    </source>
</evidence>
<reference evidence="2" key="1">
    <citation type="journal article" date="2020" name="Nature">
        <title>Giant virus diversity and host interactions through global metagenomics.</title>
        <authorList>
            <person name="Schulz F."/>
            <person name="Roux S."/>
            <person name="Paez-Espino D."/>
            <person name="Jungbluth S."/>
            <person name="Walsh D.A."/>
            <person name="Denef V.J."/>
            <person name="McMahon K.D."/>
            <person name="Konstantinidis K.T."/>
            <person name="Eloe-Fadrosh E.A."/>
            <person name="Kyrpides N.C."/>
            <person name="Woyke T."/>
        </authorList>
    </citation>
    <scope>NUCLEOTIDE SEQUENCE</scope>
    <source>
        <strain evidence="2">GVMAG-M-3300023179-59</strain>
    </source>
</reference>